<dbReference type="Proteomes" id="UP000518266">
    <property type="component" value="Unassembled WGS sequence"/>
</dbReference>
<dbReference type="EMBL" id="JAAKFY010000027">
    <property type="protein sequence ID" value="KAF3833238.1"/>
    <property type="molecule type" value="Genomic_DNA"/>
</dbReference>
<reference evidence="1 2" key="1">
    <citation type="submission" date="2020-03" db="EMBL/GenBank/DDBJ databases">
        <title>Dissostichus mawsoni Genome sequencing and assembly.</title>
        <authorList>
            <person name="Park H."/>
        </authorList>
    </citation>
    <scope>NUCLEOTIDE SEQUENCE [LARGE SCALE GENOMIC DNA]</scope>
    <source>
        <strain evidence="1">DM0001</strain>
        <tissue evidence="1">Muscle</tissue>
    </source>
</reference>
<protein>
    <submittedName>
        <fullName evidence="1">Uncharacterized protein</fullName>
    </submittedName>
</protein>
<sequence>MCMHVFGLMTQATTLKELDQVVVSATVLLASPCSGENVEKHFKDLQTLLTAVAQPVIDDSGIAEEDFLDASMAGDLGRHGRGPFYEKLSKRFKRVAQKSTQVNLNKKT</sequence>
<proteinExistence type="predicted"/>
<evidence type="ECO:0000313" key="2">
    <source>
        <dbReference type="Proteomes" id="UP000518266"/>
    </source>
</evidence>
<keyword evidence="2" id="KW-1185">Reference proteome</keyword>
<evidence type="ECO:0000313" key="1">
    <source>
        <dbReference type="EMBL" id="KAF3833238.1"/>
    </source>
</evidence>
<dbReference type="AlphaFoldDB" id="A0A7J5X9X9"/>
<dbReference type="OrthoDB" id="413122at2759"/>
<organism evidence="1 2">
    <name type="scientific">Dissostichus mawsoni</name>
    <name type="common">Antarctic cod</name>
    <dbReference type="NCBI Taxonomy" id="36200"/>
    <lineage>
        <taxon>Eukaryota</taxon>
        <taxon>Metazoa</taxon>
        <taxon>Chordata</taxon>
        <taxon>Craniata</taxon>
        <taxon>Vertebrata</taxon>
        <taxon>Euteleostomi</taxon>
        <taxon>Actinopterygii</taxon>
        <taxon>Neopterygii</taxon>
        <taxon>Teleostei</taxon>
        <taxon>Neoteleostei</taxon>
        <taxon>Acanthomorphata</taxon>
        <taxon>Eupercaria</taxon>
        <taxon>Perciformes</taxon>
        <taxon>Notothenioidei</taxon>
        <taxon>Nototheniidae</taxon>
        <taxon>Dissostichus</taxon>
    </lineage>
</organism>
<name>A0A7J5X9X9_DISMA</name>
<gene>
    <name evidence="1" type="ORF">F7725_026903</name>
</gene>
<accession>A0A7J5X9X9</accession>
<comment type="caution">
    <text evidence="1">The sequence shown here is derived from an EMBL/GenBank/DDBJ whole genome shotgun (WGS) entry which is preliminary data.</text>
</comment>